<dbReference type="GO" id="GO:0043565">
    <property type="term" value="F:sequence-specific DNA binding"/>
    <property type="evidence" value="ECO:0007669"/>
    <property type="project" value="TreeGrafter"/>
</dbReference>
<gene>
    <name evidence="8" type="primary">dpnM</name>
    <name evidence="8" type="ORF">ERS852533_03472</name>
</gene>
<evidence type="ECO:0000256" key="7">
    <source>
        <dbReference type="PIRSR" id="PIRSR000398-1"/>
    </source>
</evidence>
<feature type="binding site" evidence="7">
    <location>
        <position position="56"/>
    </location>
    <ligand>
        <name>S-adenosyl-L-methionine</name>
        <dbReference type="ChEBI" id="CHEBI:59789"/>
    </ligand>
</feature>
<comment type="catalytic activity">
    <reaction evidence="6">
        <text>a 2'-deoxyadenosine in DNA + S-adenosyl-L-methionine = an N(6)-methyl-2'-deoxyadenosine in DNA + S-adenosyl-L-homocysteine + H(+)</text>
        <dbReference type="Rhea" id="RHEA:15197"/>
        <dbReference type="Rhea" id="RHEA-COMP:12418"/>
        <dbReference type="Rhea" id="RHEA-COMP:12419"/>
        <dbReference type="ChEBI" id="CHEBI:15378"/>
        <dbReference type="ChEBI" id="CHEBI:57856"/>
        <dbReference type="ChEBI" id="CHEBI:59789"/>
        <dbReference type="ChEBI" id="CHEBI:90615"/>
        <dbReference type="ChEBI" id="CHEBI:90616"/>
        <dbReference type="EC" id="2.1.1.72"/>
    </reaction>
</comment>
<dbReference type="AlphaFoldDB" id="A0A174T6D4"/>
<proteinExistence type="inferred from homology"/>
<reference evidence="8 9" key="1">
    <citation type="submission" date="2015-09" db="EMBL/GenBank/DDBJ databases">
        <authorList>
            <consortium name="Pathogen Informatics"/>
        </authorList>
    </citation>
    <scope>NUCLEOTIDE SEQUENCE [LARGE SCALE GENOMIC DNA]</scope>
    <source>
        <strain evidence="8 9">2789STDY5834921</strain>
    </source>
</reference>
<dbReference type="GO" id="GO:0032259">
    <property type="term" value="P:methylation"/>
    <property type="evidence" value="ECO:0007669"/>
    <property type="project" value="UniProtKB-KW"/>
</dbReference>
<feature type="binding site" evidence="7">
    <location>
        <position position="7"/>
    </location>
    <ligand>
        <name>S-adenosyl-L-methionine</name>
        <dbReference type="ChEBI" id="CHEBI:59789"/>
    </ligand>
</feature>
<keyword evidence="3 8" id="KW-0489">Methyltransferase</keyword>
<dbReference type="InterPro" id="IPR029063">
    <property type="entry name" value="SAM-dependent_MTases_sf"/>
</dbReference>
<evidence type="ECO:0000256" key="2">
    <source>
        <dbReference type="ARBA" id="ARBA00011900"/>
    </source>
</evidence>
<dbReference type="OrthoDB" id="9805629at2"/>
<dbReference type="InterPro" id="IPR012327">
    <property type="entry name" value="MeTrfase_D12"/>
</dbReference>
<dbReference type="PANTHER" id="PTHR30481">
    <property type="entry name" value="DNA ADENINE METHYLASE"/>
    <property type="match status" value="1"/>
</dbReference>
<accession>A0A174T6D4</accession>
<organism evidence="8 9">
    <name type="scientific">Blautia obeum</name>
    <dbReference type="NCBI Taxonomy" id="40520"/>
    <lineage>
        <taxon>Bacteria</taxon>
        <taxon>Bacillati</taxon>
        <taxon>Bacillota</taxon>
        <taxon>Clostridia</taxon>
        <taxon>Lachnospirales</taxon>
        <taxon>Lachnospiraceae</taxon>
        <taxon>Blautia</taxon>
    </lineage>
</organism>
<evidence type="ECO:0000313" key="9">
    <source>
        <dbReference type="Proteomes" id="UP000095413"/>
    </source>
</evidence>
<name>A0A174T6D4_9FIRM</name>
<dbReference type="SUPFAM" id="SSF53335">
    <property type="entry name" value="S-adenosyl-L-methionine-dependent methyltransferases"/>
    <property type="match status" value="1"/>
</dbReference>
<dbReference type="Gene3D" id="3.40.50.150">
    <property type="entry name" value="Vaccinia Virus protein VP39"/>
    <property type="match status" value="1"/>
</dbReference>
<dbReference type="GO" id="GO:0006298">
    <property type="term" value="P:mismatch repair"/>
    <property type="evidence" value="ECO:0007669"/>
    <property type="project" value="TreeGrafter"/>
</dbReference>
<dbReference type="EMBL" id="CZBA01000031">
    <property type="protein sequence ID" value="CUQ02950.1"/>
    <property type="molecule type" value="Genomic_DNA"/>
</dbReference>
<sequence>MDSFMSWIGGKKALRKKIVEQFPEPRTYNRYIEVFGGAGWVLFSSDSHAKMEVYNDVNGNLVNLFRCIKYHPDAVQEELRYILISREQFFDAREQIETRGMTDIQRAARFFILIKESFGTDLRSFGLRSRDMEKAKEYLSEVSKRLNKVVIENLDFEKILKNYDKTDALFYLDPPYYETEKYYPDRFMPEDHERLKAALDGIKGKFVLSYNDCGYIRELYEGYTIIEVDRLHNLVQKEVKPRYRELIIKNFV</sequence>
<evidence type="ECO:0000256" key="6">
    <source>
        <dbReference type="ARBA" id="ARBA00047942"/>
    </source>
</evidence>
<evidence type="ECO:0000256" key="1">
    <source>
        <dbReference type="ARBA" id="ARBA00006594"/>
    </source>
</evidence>
<dbReference type="PRINTS" id="PR00505">
    <property type="entry name" value="D12N6MTFRASE"/>
</dbReference>
<dbReference type="EC" id="2.1.1.72" evidence="2"/>
<dbReference type="InterPro" id="IPR012263">
    <property type="entry name" value="M_m6A_EcoRV"/>
</dbReference>
<dbReference type="GO" id="GO:0009307">
    <property type="term" value="P:DNA restriction-modification system"/>
    <property type="evidence" value="ECO:0007669"/>
    <property type="project" value="InterPro"/>
</dbReference>
<comment type="similarity">
    <text evidence="1">Belongs to the N(4)/N(6)-methyltransferase family.</text>
</comment>
<dbReference type="Gene3D" id="1.10.1020.10">
    <property type="entry name" value="Adenine-specific Methyltransferase, Domain 2"/>
    <property type="match status" value="1"/>
</dbReference>
<evidence type="ECO:0000256" key="4">
    <source>
        <dbReference type="ARBA" id="ARBA00022679"/>
    </source>
</evidence>
<dbReference type="GO" id="GO:0009007">
    <property type="term" value="F:site-specific DNA-methyltransferase (adenine-specific) activity"/>
    <property type="evidence" value="ECO:0007669"/>
    <property type="project" value="UniProtKB-EC"/>
</dbReference>
<dbReference type="PIRSF" id="PIRSF000398">
    <property type="entry name" value="M_m6A_EcoRV"/>
    <property type="match status" value="1"/>
</dbReference>
<dbReference type="Proteomes" id="UP000095413">
    <property type="component" value="Unassembled WGS sequence"/>
</dbReference>
<keyword evidence="5" id="KW-0949">S-adenosyl-L-methionine</keyword>
<dbReference type="PANTHER" id="PTHR30481:SF4">
    <property type="entry name" value="SITE-SPECIFIC DNA-METHYLTRANSFERASE (ADENINE-SPECIFIC)"/>
    <property type="match status" value="1"/>
</dbReference>
<keyword evidence="4 8" id="KW-0808">Transferase</keyword>
<evidence type="ECO:0000256" key="3">
    <source>
        <dbReference type="ARBA" id="ARBA00022603"/>
    </source>
</evidence>
<dbReference type="InterPro" id="IPR023095">
    <property type="entry name" value="Ade_MeTrfase_dom_2"/>
</dbReference>
<evidence type="ECO:0000313" key="8">
    <source>
        <dbReference type="EMBL" id="CUQ02950.1"/>
    </source>
</evidence>
<dbReference type="GO" id="GO:1904047">
    <property type="term" value="F:S-adenosyl-L-methionine binding"/>
    <property type="evidence" value="ECO:0007669"/>
    <property type="project" value="TreeGrafter"/>
</dbReference>
<protein>
    <recommendedName>
        <fullName evidence="2">site-specific DNA-methyltransferase (adenine-specific)</fullName>
        <ecNumber evidence="2">2.1.1.72</ecNumber>
    </recommendedName>
</protein>
<feature type="binding site" evidence="7">
    <location>
        <position position="11"/>
    </location>
    <ligand>
        <name>S-adenosyl-L-methionine</name>
        <dbReference type="ChEBI" id="CHEBI:59789"/>
    </ligand>
</feature>
<dbReference type="RefSeq" id="WP_055057037.1">
    <property type="nucleotide sequence ID" value="NZ_CZBA01000031.1"/>
</dbReference>
<evidence type="ECO:0000256" key="5">
    <source>
        <dbReference type="ARBA" id="ARBA00022691"/>
    </source>
</evidence>
<feature type="binding site" evidence="7">
    <location>
        <position position="173"/>
    </location>
    <ligand>
        <name>S-adenosyl-L-methionine</name>
        <dbReference type="ChEBI" id="CHEBI:59789"/>
    </ligand>
</feature>
<dbReference type="Pfam" id="PF02086">
    <property type="entry name" value="MethyltransfD12"/>
    <property type="match status" value="1"/>
</dbReference>